<dbReference type="Pfam" id="PF01793">
    <property type="entry name" value="Glyco_transf_15"/>
    <property type="match status" value="1"/>
</dbReference>
<dbReference type="InterPro" id="IPR002685">
    <property type="entry name" value="Glyco_trans_15"/>
</dbReference>
<dbReference type="STRING" id="50990.A0A4Y7Q8A1"/>
<evidence type="ECO:0000256" key="4">
    <source>
        <dbReference type="SAM" id="Phobius"/>
    </source>
</evidence>
<dbReference type="VEuPathDB" id="FungiDB:BD410DRAFT_786554"/>
<keyword evidence="2 5" id="KW-0808">Transferase</keyword>
<evidence type="ECO:0000256" key="2">
    <source>
        <dbReference type="ARBA" id="ARBA00022679"/>
    </source>
</evidence>
<feature type="transmembrane region" description="Helical" evidence="4">
    <location>
        <begin position="7"/>
        <end position="24"/>
    </location>
</feature>
<evidence type="ECO:0000256" key="3">
    <source>
        <dbReference type="PIRSR" id="PIRSR018153-1"/>
    </source>
</evidence>
<organism evidence="5 6">
    <name type="scientific">Rickenella mellea</name>
    <dbReference type="NCBI Taxonomy" id="50990"/>
    <lineage>
        <taxon>Eukaryota</taxon>
        <taxon>Fungi</taxon>
        <taxon>Dikarya</taxon>
        <taxon>Basidiomycota</taxon>
        <taxon>Agaricomycotina</taxon>
        <taxon>Agaricomycetes</taxon>
        <taxon>Hymenochaetales</taxon>
        <taxon>Rickenellaceae</taxon>
        <taxon>Rickenella</taxon>
    </lineage>
</organism>
<evidence type="ECO:0000256" key="1">
    <source>
        <dbReference type="ARBA" id="ARBA00007677"/>
    </source>
</evidence>
<dbReference type="GO" id="GO:0006487">
    <property type="term" value="P:protein N-linked glycosylation"/>
    <property type="evidence" value="ECO:0007669"/>
    <property type="project" value="TreeGrafter"/>
</dbReference>
<dbReference type="PIRSF" id="PIRSF018153">
    <property type="entry name" value="Glyco_trans_15"/>
    <property type="match status" value="1"/>
</dbReference>
<keyword evidence="6" id="KW-1185">Reference proteome</keyword>
<dbReference type="InterPro" id="IPR029044">
    <property type="entry name" value="Nucleotide-diphossugar_trans"/>
</dbReference>
<sequence>MLKWRPLGFGFTLFVVISLVLLFYRAEDDEITAPLLKTLDIIPSVLSDAEILNVDWDDLDYPQSASHAEATHSRPEKNLDPITGRANATLLMLTRNSDLDEAVKSIESLERTFNHAHNYPWIFLNEEPFTATFKKRVATLTNASVQFGIIPREHWFQPDWIDEEKARQGRIRLQQFRGAYAESVSYRNMCRFYSGFFFWHELLQPYKWYWRVEPGVQFFCHLDFDPFAYMMENKKRYSFTLSMKEGPRTIPSLWSTVRSFTSLHPQYLARSNAHKFISEDKGHNYNLCHFWSNFEIADLDFFRSPAYTAFFSYLDGTGNFYYERWGDAPVHSIAASLFLPKDQIHFFGDIGYRHYPFQHCPQGDSWTRGKCECDVENNFDYQGDSCTGKFQALFDEIV</sequence>
<feature type="active site" description="Nucleophile" evidence="3">
    <location>
        <position position="295"/>
    </location>
</feature>
<proteinExistence type="inferred from homology"/>
<dbReference type="FunFam" id="3.90.550.10:FF:000051">
    <property type="entry name" value="Alpha-1,2-mannosyltransferase (Ktr4)"/>
    <property type="match status" value="1"/>
</dbReference>
<dbReference type="EMBL" id="ML170168">
    <property type="protein sequence ID" value="TDL23887.1"/>
    <property type="molecule type" value="Genomic_DNA"/>
</dbReference>
<protein>
    <submittedName>
        <fullName evidence="5">Glycosyl transferase</fullName>
    </submittedName>
</protein>
<accession>A0A4Y7Q8A1</accession>
<gene>
    <name evidence="5" type="ORF">BD410DRAFT_786554</name>
</gene>
<dbReference type="GO" id="GO:0000026">
    <property type="term" value="F:alpha-1,2-mannosyltransferase activity"/>
    <property type="evidence" value="ECO:0007669"/>
    <property type="project" value="TreeGrafter"/>
</dbReference>
<dbReference type="GO" id="GO:0000032">
    <property type="term" value="P:cell wall mannoprotein biosynthetic process"/>
    <property type="evidence" value="ECO:0007669"/>
    <property type="project" value="TreeGrafter"/>
</dbReference>
<dbReference type="Gene3D" id="3.90.550.10">
    <property type="entry name" value="Spore Coat Polysaccharide Biosynthesis Protein SpsA, Chain A"/>
    <property type="match status" value="1"/>
</dbReference>
<name>A0A4Y7Q8A1_9AGAM</name>
<keyword evidence="4" id="KW-0812">Transmembrane</keyword>
<dbReference type="Proteomes" id="UP000294933">
    <property type="component" value="Unassembled WGS sequence"/>
</dbReference>
<evidence type="ECO:0000313" key="5">
    <source>
        <dbReference type="EMBL" id="TDL23887.1"/>
    </source>
</evidence>
<dbReference type="PANTHER" id="PTHR31121:SF6">
    <property type="entry name" value="ALPHA-1,2 MANNOSYLTRANSFERASE KTR1"/>
    <property type="match status" value="1"/>
</dbReference>
<keyword evidence="4" id="KW-1133">Transmembrane helix</keyword>
<dbReference type="PANTHER" id="PTHR31121">
    <property type="entry name" value="ALPHA-1,2 MANNOSYLTRANSFERASE KTR1"/>
    <property type="match status" value="1"/>
</dbReference>
<dbReference type="GO" id="GO:0016020">
    <property type="term" value="C:membrane"/>
    <property type="evidence" value="ECO:0007669"/>
    <property type="project" value="InterPro"/>
</dbReference>
<dbReference type="AlphaFoldDB" id="A0A4Y7Q8A1"/>
<comment type="similarity">
    <text evidence="1">Belongs to the glycosyltransferase 15 family.</text>
</comment>
<reference evidence="5 6" key="1">
    <citation type="submission" date="2018-06" db="EMBL/GenBank/DDBJ databases">
        <title>A transcriptomic atlas of mushroom development highlights an independent origin of complex multicellularity.</title>
        <authorList>
            <consortium name="DOE Joint Genome Institute"/>
            <person name="Krizsan K."/>
            <person name="Almasi E."/>
            <person name="Merenyi Z."/>
            <person name="Sahu N."/>
            <person name="Viragh M."/>
            <person name="Koszo T."/>
            <person name="Mondo S."/>
            <person name="Kiss B."/>
            <person name="Balint B."/>
            <person name="Kues U."/>
            <person name="Barry K."/>
            <person name="Hegedus J.C."/>
            <person name="Henrissat B."/>
            <person name="Johnson J."/>
            <person name="Lipzen A."/>
            <person name="Ohm R."/>
            <person name="Nagy I."/>
            <person name="Pangilinan J."/>
            <person name="Yan J."/>
            <person name="Xiong Y."/>
            <person name="Grigoriev I.V."/>
            <person name="Hibbett D.S."/>
            <person name="Nagy L.G."/>
        </authorList>
    </citation>
    <scope>NUCLEOTIDE SEQUENCE [LARGE SCALE GENOMIC DNA]</scope>
    <source>
        <strain evidence="5 6">SZMC22713</strain>
    </source>
</reference>
<dbReference type="GO" id="GO:0005794">
    <property type="term" value="C:Golgi apparatus"/>
    <property type="evidence" value="ECO:0007669"/>
    <property type="project" value="TreeGrafter"/>
</dbReference>
<keyword evidence="4" id="KW-0472">Membrane</keyword>
<dbReference type="OrthoDB" id="439943at2759"/>
<evidence type="ECO:0000313" key="6">
    <source>
        <dbReference type="Proteomes" id="UP000294933"/>
    </source>
</evidence>
<dbReference type="SUPFAM" id="SSF53448">
    <property type="entry name" value="Nucleotide-diphospho-sugar transferases"/>
    <property type="match status" value="1"/>
</dbReference>